<keyword evidence="2" id="KW-0732">Signal</keyword>
<dbReference type="Proteomes" id="UP000217785">
    <property type="component" value="Unassembled WGS sequence"/>
</dbReference>
<keyword evidence="4" id="KW-1185">Reference proteome</keyword>
<evidence type="ECO:0000313" key="4">
    <source>
        <dbReference type="Proteomes" id="UP000217785"/>
    </source>
</evidence>
<protein>
    <recommendedName>
        <fullName evidence="5">Lipoprotein</fullName>
    </recommendedName>
</protein>
<dbReference type="PROSITE" id="PS51257">
    <property type="entry name" value="PROKAR_LIPOPROTEIN"/>
    <property type="match status" value="1"/>
</dbReference>
<dbReference type="OrthoDB" id="2667171at2"/>
<gene>
    <name evidence="3" type="ORF">EFBL_2964</name>
</gene>
<sequence>MQNKTSRLVGLFAATALTISAGCSSAQPAVVDDDYECTDENNDGYCDQDGTPIDDDDSFIYKNGKKYYKKIKSGVTSGSVSKPSTGSSSSGITSGSSGSSSKGGIGSSGGSSTS</sequence>
<evidence type="ECO:0000313" key="3">
    <source>
        <dbReference type="EMBL" id="GAX91298.1"/>
    </source>
</evidence>
<feature type="signal peptide" evidence="2">
    <location>
        <begin position="1"/>
        <end position="26"/>
    </location>
</feature>
<accession>A0A292YMZ4</accession>
<name>A0A292YMZ4_9BACL</name>
<dbReference type="RefSeq" id="WP_096183015.1">
    <property type="nucleotide sequence ID" value="NZ_BDUF01000086.1"/>
</dbReference>
<evidence type="ECO:0008006" key="5">
    <source>
        <dbReference type="Google" id="ProtNLM"/>
    </source>
</evidence>
<reference evidence="4" key="1">
    <citation type="submission" date="2017-07" db="EMBL/GenBank/DDBJ databases">
        <title>Draft genome sequence of Effusibacillus lacus strain skLN1.</title>
        <authorList>
            <person name="Watanabe M."/>
            <person name="Kojima H."/>
            <person name="Fukui M."/>
        </authorList>
    </citation>
    <scope>NUCLEOTIDE SEQUENCE [LARGE SCALE GENOMIC DNA]</scope>
    <source>
        <strain evidence="4">skLN1</strain>
    </source>
</reference>
<organism evidence="3 4">
    <name type="scientific">Effusibacillus lacus</name>
    <dbReference type="NCBI Taxonomy" id="1348429"/>
    <lineage>
        <taxon>Bacteria</taxon>
        <taxon>Bacillati</taxon>
        <taxon>Bacillota</taxon>
        <taxon>Bacilli</taxon>
        <taxon>Bacillales</taxon>
        <taxon>Alicyclobacillaceae</taxon>
        <taxon>Effusibacillus</taxon>
    </lineage>
</organism>
<feature type="compositionally biased region" description="Gly residues" evidence="1">
    <location>
        <begin position="101"/>
        <end position="114"/>
    </location>
</feature>
<evidence type="ECO:0000256" key="1">
    <source>
        <dbReference type="SAM" id="MobiDB-lite"/>
    </source>
</evidence>
<proteinExistence type="predicted"/>
<dbReference type="EMBL" id="BDUF01000086">
    <property type="protein sequence ID" value="GAX91298.1"/>
    <property type="molecule type" value="Genomic_DNA"/>
</dbReference>
<feature type="compositionally biased region" description="Low complexity" evidence="1">
    <location>
        <begin position="74"/>
        <end position="100"/>
    </location>
</feature>
<feature type="region of interest" description="Disordered" evidence="1">
    <location>
        <begin position="74"/>
        <end position="114"/>
    </location>
</feature>
<feature type="chain" id="PRO_5038662678" description="Lipoprotein" evidence="2">
    <location>
        <begin position="27"/>
        <end position="114"/>
    </location>
</feature>
<comment type="caution">
    <text evidence="3">The sequence shown here is derived from an EMBL/GenBank/DDBJ whole genome shotgun (WGS) entry which is preliminary data.</text>
</comment>
<dbReference type="AlphaFoldDB" id="A0A292YMZ4"/>
<evidence type="ECO:0000256" key="2">
    <source>
        <dbReference type="SAM" id="SignalP"/>
    </source>
</evidence>